<comment type="catalytic activity">
    <reaction evidence="5">
        <text>Hydrolysis of (1-&gt;6)-alpha-D-glucosidic linkages in pullulan, amylopectin and glycogen, and in the alpha- and beta-limit dextrins of amylopectin and glycogen.</text>
        <dbReference type="EC" id="3.2.1.41"/>
    </reaction>
</comment>
<dbReference type="Gene3D" id="2.60.40.1180">
    <property type="entry name" value="Golgi alpha-mannosidase II"/>
    <property type="match status" value="1"/>
</dbReference>
<organism evidence="10 11">
    <name type="scientific">Thermosipho japonicus</name>
    <dbReference type="NCBI Taxonomy" id="90323"/>
    <lineage>
        <taxon>Bacteria</taxon>
        <taxon>Thermotogati</taxon>
        <taxon>Thermotogota</taxon>
        <taxon>Thermotogae</taxon>
        <taxon>Thermotogales</taxon>
        <taxon>Fervidobacteriaceae</taxon>
        <taxon>Thermosipho</taxon>
    </lineage>
</organism>
<evidence type="ECO:0000313" key="11">
    <source>
        <dbReference type="Proteomes" id="UP000555828"/>
    </source>
</evidence>
<dbReference type="InterPro" id="IPR004193">
    <property type="entry name" value="Glyco_hydro_13_N"/>
</dbReference>
<evidence type="ECO:0000256" key="6">
    <source>
        <dbReference type="ARBA" id="ARBA00024062"/>
    </source>
</evidence>
<dbReference type="CDD" id="cd11341">
    <property type="entry name" value="AmyAc_Pullulanase_LD-like"/>
    <property type="match status" value="1"/>
</dbReference>
<keyword evidence="4 10" id="KW-0326">Glycosidase</keyword>
<dbReference type="InterPro" id="IPR011840">
    <property type="entry name" value="PulA_typeI"/>
</dbReference>
<dbReference type="EMBL" id="JACHEX010000002">
    <property type="protein sequence ID" value="MBB6062608.1"/>
    <property type="molecule type" value="Genomic_DNA"/>
</dbReference>
<dbReference type="InterPro" id="IPR005323">
    <property type="entry name" value="CBM41_pullulanase"/>
</dbReference>
<dbReference type="Pfam" id="PF02922">
    <property type="entry name" value="CBM_48"/>
    <property type="match status" value="1"/>
</dbReference>
<dbReference type="Gene3D" id="3.20.20.80">
    <property type="entry name" value="Glycosidases"/>
    <property type="match status" value="1"/>
</dbReference>
<evidence type="ECO:0000259" key="9">
    <source>
        <dbReference type="SMART" id="SM00642"/>
    </source>
</evidence>
<dbReference type="SUPFAM" id="SSF51445">
    <property type="entry name" value="(Trans)glycosidases"/>
    <property type="match status" value="1"/>
</dbReference>
<gene>
    <name evidence="10" type="ORF">HNP65_001046</name>
</gene>
<dbReference type="Gene3D" id="2.60.40.1110">
    <property type="match status" value="1"/>
</dbReference>
<evidence type="ECO:0000256" key="3">
    <source>
        <dbReference type="ARBA" id="ARBA00022801"/>
    </source>
</evidence>
<dbReference type="CDD" id="cd02860">
    <property type="entry name" value="E_set_Pullulanase"/>
    <property type="match status" value="1"/>
</dbReference>
<evidence type="ECO:0000256" key="8">
    <source>
        <dbReference type="ARBA" id="ARBA00031076"/>
    </source>
</evidence>
<evidence type="ECO:0000256" key="5">
    <source>
        <dbReference type="ARBA" id="ARBA00023965"/>
    </source>
</evidence>
<dbReference type="CDD" id="cd10315">
    <property type="entry name" value="CBM41_pullulanase"/>
    <property type="match status" value="1"/>
</dbReference>
<dbReference type="SUPFAM" id="SSF49452">
    <property type="entry name" value="Starch-binding domain-like"/>
    <property type="match status" value="1"/>
</dbReference>
<comment type="caution">
    <text evidence="10">The sequence shown here is derived from an EMBL/GenBank/DDBJ whole genome shotgun (WGS) entry which is preliminary data.</text>
</comment>
<dbReference type="SMART" id="SM00642">
    <property type="entry name" value="Aamy"/>
    <property type="match status" value="1"/>
</dbReference>
<dbReference type="InterPro" id="IPR014756">
    <property type="entry name" value="Ig_E-set"/>
</dbReference>
<keyword evidence="3 10" id="KW-0378">Hydrolase</keyword>
<reference evidence="10 11" key="1">
    <citation type="submission" date="2020-08" db="EMBL/GenBank/DDBJ databases">
        <title>Genomic Encyclopedia of Type Strains, Phase IV (KMG-IV): sequencing the most valuable type-strain genomes for metagenomic binning, comparative biology and taxonomic classification.</title>
        <authorList>
            <person name="Goeker M."/>
        </authorList>
    </citation>
    <scope>NUCLEOTIDE SEQUENCE [LARGE SCALE GENOMIC DNA]</scope>
    <source>
        <strain evidence="10 11">DSM 13481</strain>
    </source>
</reference>
<dbReference type="InterPro" id="IPR013780">
    <property type="entry name" value="Glyco_hydro_b"/>
</dbReference>
<dbReference type="GO" id="GO:0030246">
    <property type="term" value="F:carbohydrate binding"/>
    <property type="evidence" value="ECO:0007669"/>
    <property type="project" value="InterPro"/>
</dbReference>
<dbReference type="InterPro" id="IPR006047">
    <property type="entry name" value="GH13_cat_dom"/>
</dbReference>
<dbReference type="GO" id="GO:0051060">
    <property type="term" value="F:pullulanase activity"/>
    <property type="evidence" value="ECO:0007669"/>
    <property type="project" value="UniProtKB-EC"/>
</dbReference>
<name>A0A841GSK0_9BACT</name>
<dbReference type="NCBIfam" id="TIGR02104">
    <property type="entry name" value="pulA_typeI"/>
    <property type="match status" value="1"/>
</dbReference>
<dbReference type="PANTHER" id="PTHR43002">
    <property type="entry name" value="GLYCOGEN DEBRANCHING ENZYME"/>
    <property type="match status" value="1"/>
</dbReference>
<dbReference type="GO" id="GO:0005975">
    <property type="term" value="P:carbohydrate metabolic process"/>
    <property type="evidence" value="ECO:0007669"/>
    <property type="project" value="InterPro"/>
</dbReference>
<feature type="domain" description="Glycosyl hydrolase family 13 catalytic" evidence="9">
    <location>
        <begin position="371"/>
        <end position="744"/>
    </location>
</feature>
<evidence type="ECO:0000256" key="7">
    <source>
        <dbReference type="ARBA" id="ARBA00029618"/>
    </source>
</evidence>
<keyword evidence="11" id="KW-1185">Reference proteome</keyword>
<evidence type="ECO:0000313" key="10">
    <source>
        <dbReference type="EMBL" id="MBB6062608.1"/>
    </source>
</evidence>
<evidence type="ECO:0000256" key="4">
    <source>
        <dbReference type="ARBA" id="ARBA00023295"/>
    </source>
</evidence>
<keyword evidence="2" id="KW-0732">Signal</keyword>
<proteinExistence type="inferred from homology"/>
<dbReference type="Pfam" id="PF21653">
    <property type="entry name" value="pulA_all-beta"/>
    <property type="match status" value="1"/>
</dbReference>
<accession>A0A841GSK0</accession>
<dbReference type="InterPro" id="IPR013783">
    <property type="entry name" value="Ig-like_fold"/>
</dbReference>
<comment type="similarity">
    <text evidence="1">Belongs to the glycosyl hydrolase 13 family.</text>
</comment>
<dbReference type="Gene3D" id="2.60.40.10">
    <property type="entry name" value="Immunoglobulins"/>
    <property type="match status" value="1"/>
</dbReference>
<dbReference type="RefSeq" id="WP_184619263.1">
    <property type="nucleotide sequence ID" value="NZ_JACHEX010000002.1"/>
</dbReference>
<dbReference type="InterPro" id="IPR017853">
    <property type="entry name" value="GH"/>
</dbReference>
<sequence>MDKKVLFLIFVLISLVAFSKTVITVHYHRFDDNYAGWNLWIWPSKPVSMEGKAYQFTETDDFGVVAKIELDIDLEEVGIIVRLNEWQAKDVAKDRFIKIKDGKAEVWILQGVEEIYTTKPDTSPRVFFAAAKDYNVIEAYLTNKIDTKTFKNIKVTVDGKELQVEKIEKADPTDLSKTNYIRIILKDALTEEDLNKDVKLFIEGFSPSTVYMLDVLDNIYYDGKLGYLYSKEKTIFKVWSPVSKKAQVLLFKNGEDEKPYKVVNMKYVGNGVWQAEVEGDLDGVFYKYRFESYGKVRETVDYYSKAVYKNGTKSAVVDLKKTDPEGWNNDIRPAMEALEDAIIYEIHIADMTGLDNSGVKNKATYIGLTEENTKGPGGVSTGLSHLVELGITHVHILPIFDFYTGDEEDKDFEKSYNWGYDPYLFTVPEGRYSTNPRDPYVRINEVKKMVQKFHEKGIRVILDMVFPHTFGIGELSPFDQTVPYYFYRIDKTGAYLNESGCGNVIASERPMMRKYIIDTLLYWINEYHVDGFRFDQMGLIDKKTMLEIEKAVHSIDPTIILYGEPWGGWGAPIRFGKSDVAGTHIAAFNDEFRDALRGSVFNEKVKGFLMGAIGKETRVKRGVVGSIYYDSRIKSFASDPEETINYVACHDNHTLWDKNYLAAKYDKKYKWTDKMLRNAQKLAGAILLTSQGIPFIHAGQDFARTKNFNENSYNAPISINGLDYQRKYEYLDVFEYYKGLIKLRKEHPAFRLRTAEEIKKHLKLLTSRTRRIVSFMLVDNAGGDSWKDILVIYNGNVGPVEYELPEGIWNVVVNGQKAGIEIIEKVSGKIKLEGTSAYVLYKNE</sequence>
<evidence type="ECO:0000256" key="1">
    <source>
        <dbReference type="ARBA" id="ARBA00008061"/>
    </source>
</evidence>
<dbReference type="InterPro" id="IPR013784">
    <property type="entry name" value="Carb-bd-like_fold"/>
</dbReference>
<evidence type="ECO:0000256" key="2">
    <source>
        <dbReference type="ARBA" id="ARBA00022729"/>
    </source>
</evidence>
<dbReference type="Pfam" id="PF00128">
    <property type="entry name" value="Alpha-amylase"/>
    <property type="match status" value="1"/>
</dbReference>
<dbReference type="SUPFAM" id="SSF81296">
    <property type="entry name" value="E set domains"/>
    <property type="match status" value="1"/>
</dbReference>
<dbReference type="InterPro" id="IPR049117">
    <property type="entry name" value="pulA_all-beta"/>
</dbReference>
<dbReference type="Pfam" id="PF03714">
    <property type="entry name" value="PUD"/>
    <property type="match status" value="1"/>
</dbReference>
<dbReference type="Proteomes" id="UP000555828">
    <property type="component" value="Unassembled WGS sequence"/>
</dbReference>
<dbReference type="AlphaFoldDB" id="A0A841GSK0"/>
<protein>
    <recommendedName>
        <fullName evidence="6">pullulanase</fullName>
        <ecNumber evidence="6">3.2.1.41</ecNumber>
    </recommendedName>
    <alternativeName>
        <fullName evidence="7">Alpha-dextrin endo-1,6-alpha-glucosidase</fullName>
    </alternativeName>
    <alternativeName>
        <fullName evidence="8">Pullulan 6-glucanohydrolase</fullName>
    </alternativeName>
</protein>
<dbReference type="EC" id="3.2.1.41" evidence="6"/>